<comment type="caution">
    <text evidence="4">The sequence shown here is derived from an EMBL/GenBank/DDBJ whole genome shotgun (WGS) entry which is preliminary data.</text>
</comment>
<accession>A0ABT1ZSH3</accession>
<feature type="domain" description="N-acetyltransferase" evidence="3">
    <location>
        <begin position="6"/>
        <end position="155"/>
    </location>
</feature>
<organism evidence="4 5">
    <name type="scientific">Massilia pinisoli</name>
    <dbReference type="NCBI Taxonomy" id="1772194"/>
    <lineage>
        <taxon>Bacteria</taxon>
        <taxon>Pseudomonadati</taxon>
        <taxon>Pseudomonadota</taxon>
        <taxon>Betaproteobacteria</taxon>
        <taxon>Burkholderiales</taxon>
        <taxon>Oxalobacteraceae</taxon>
        <taxon>Telluria group</taxon>
        <taxon>Massilia</taxon>
    </lineage>
</organism>
<keyword evidence="5" id="KW-1185">Reference proteome</keyword>
<dbReference type="PANTHER" id="PTHR43877">
    <property type="entry name" value="AMINOALKYLPHOSPHONATE N-ACETYLTRANSFERASE-RELATED-RELATED"/>
    <property type="match status" value="1"/>
</dbReference>
<protein>
    <submittedName>
        <fullName evidence="4">GNAT family N-acetyltransferase</fullName>
    </submittedName>
</protein>
<dbReference type="InterPro" id="IPR000182">
    <property type="entry name" value="GNAT_dom"/>
</dbReference>
<dbReference type="EMBL" id="JANUGW010000010">
    <property type="protein sequence ID" value="MCS0582881.1"/>
    <property type="molecule type" value="Genomic_DNA"/>
</dbReference>
<evidence type="ECO:0000256" key="1">
    <source>
        <dbReference type="ARBA" id="ARBA00022679"/>
    </source>
</evidence>
<evidence type="ECO:0000259" key="3">
    <source>
        <dbReference type="PROSITE" id="PS51186"/>
    </source>
</evidence>
<dbReference type="RefSeq" id="WP_258817478.1">
    <property type="nucleotide sequence ID" value="NZ_JANUGW010000010.1"/>
</dbReference>
<evidence type="ECO:0000256" key="2">
    <source>
        <dbReference type="ARBA" id="ARBA00023315"/>
    </source>
</evidence>
<dbReference type="InterPro" id="IPR050832">
    <property type="entry name" value="Bact_Acetyltransf"/>
</dbReference>
<reference evidence="4 5" key="1">
    <citation type="submission" date="2022-08" db="EMBL/GenBank/DDBJ databases">
        <title>Reclassification of Massilia species as members of the genera Telluria, Duganella, Pseudoduganella, Mokoshia gen. nov. and Zemynaea gen. nov. using orthogonal and non-orthogonal genome-based approaches.</title>
        <authorList>
            <person name="Bowman J.P."/>
        </authorList>
    </citation>
    <scope>NUCLEOTIDE SEQUENCE [LARGE SCALE GENOMIC DNA]</scope>
    <source>
        <strain evidence="4 5">JCM 31316</strain>
    </source>
</reference>
<sequence length="164" mass="17672">MAFTFAHLADCERHLPVIAAWQQTEFGYLTPSITVEQREARLRESLHGAGLPLTLVALDDDGRAVGAATLAARTITHPHLTPWLSTVVVPPAYRGRGIASALSLHVADAAARLGFPTIHLFTPHNESLYRRLGWTTIGTAQLGGTPVAIMARPTRSVNTMSGFL</sequence>
<dbReference type="Proteomes" id="UP001204151">
    <property type="component" value="Unassembled WGS sequence"/>
</dbReference>
<proteinExistence type="predicted"/>
<dbReference type="Gene3D" id="3.40.630.30">
    <property type="match status" value="1"/>
</dbReference>
<evidence type="ECO:0000313" key="4">
    <source>
        <dbReference type="EMBL" id="MCS0582881.1"/>
    </source>
</evidence>
<dbReference type="InterPro" id="IPR016181">
    <property type="entry name" value="Acyl_CoA_acyltransferase"/>
</dbReference>
<keyword evidence="2" id="KW-0012">Acyltransferase</keyword>
<dbReference type="PROSITE" id="PS51186">
    <property type="entry name" value="GNAT"/>
    <property type="match status" value="1"/>
</dbReference>
<keyword evidence="1" id="KW-0808">Transferase</keyword>
<dbReference type="SUPFAM" id="SSF55729">
    <property type="entry name" value="Acyl-CoA N-acyltransferases (Nat)"/>
    <property type="match status" value="1"/>
</dbReference>
<name>A0ABT1ZSH3_9BURK</name>
<dbReference type="Pfam" id="PF00583">
    <property type="entry name" value="Acetyltransf_1"/>
    <property type="match status" value="1"/>
</dbReference>
<evidence type="ECO:0000313" key="5">
    <source>
        <dbReference type="Proteomes" id="UP001204151"/>
    </source>
</evidence>
<dbReference type="CDD" id="cd04301">
    <property type="entry name" value="NAT_SF"/>
    <property type="match status" value="1"/>
</dbReference>
<gene>
    <name evidence="4" type="ORF">NX784_14920</name>
</gene>